<gene>
    <name evidence="3" type="ORF">PLOB_00005307</name>
</gene>
<feature type="compositionally biased region" description="Low complexity" evidence="1">
    <location>
        <begin position="7"/>
        <end position="22"/>
    </location>
</feature>
<name>A0ABN8QHF0_9CNID</name>
<feature type="domain" description="P2X purinoreceptor 7 intracellular" evidence="2">
    <location>
        <begin position="75"/>
        <end position="214"/>
    </location>
</feature>
<dbReference type="Proteomes" id="UP001159405">
    <property type="component" value="Unassembled WGS sequence"/>
</dbReference>
<evidence type="ECO:0000313" key="4">
    <source>
        <dbReference type="Proteomes" id="UP001159405"/>
    </source>
</evidence>
<dbReference type="InterPro" id="IPR046815">
    <property type="entry name" value="P2RX7_C"/>
</dbReference>
<keyword evidence="4" id="KW-1185">Reference proteome</keyword>
<accession>A0ABN8QHF0</accession>
<feature type="region of interest" description="Disordered" evidence="1">
    <location>
        <begin position="1"/>
        <end position="33"/>
    </location>
</feature>
<sequence>MMLSPTSSSCISSEDRSGSSSDENSEILDDDGTAFVPYDEELEPVATEEEAAAYTLSVANEEEWELVLQRRFTGELDVGTWCTCSNCSVDIATKKEECICCKEIDRVGEVMENIERAGDCITLLPGFQDVCLNRWVPEVASLILKTKAGKSYRAIFSQGRKTESEFLRSVSYRQFTRLLWEFTGRSKRHPLPCCAYKAIRTAFLSEDGQYHGFENDES</sequence>
<evidence type="ECO:0000313" key="3">
    <source>
        <dbReference type="EMBL" id="CAH3162425.1"/>
    </source>
</evidence>
<dbReference type="EMBL" id="CALNXK010000123">
    <property type="protein sequence ID" value="CAH3162425.1"/>
    <property type="molecule type" value="Genomic_DNA"/>
</dbReference>
<dbReference type="Pfam" id="PF20478">
    <property type="entry name" value="P2RX7_C"/>
    <property type="match status" value="1"/>
</dbReference>
<organism evidence="3 4">
    <name type="scientific">Porites lobata</name>
    <dbReference type="NCBI Taxonomy" id="104759"/>
    <lineage>
        <taxon>Eukaryota</taxon>
        <taxon>Metazoa</taxon>
        <taxon>Cnidaria</taxon>
        <taxon>Anthozoa</taxon>
        <taxon>Hexacorallia</taxon>
        <taxon>Scleractinia</taxon>
        <taxon>Fungiina</taxon>
        <taxon>Poritidae</taxon>
        <taxon>Porites</taxon>
    </lineage>
</organism>
<comment type="caution">
    <text evidence="3">The sequence shown here is derived from an EMBL/GenBank/DDBJ whole genome shotgun (WGS) entry which is preliminary data.</text>
</comment>
<reference evidence="3 4" key="1">
    <citation type="submission" date="2022-05" db="EMBL/GenBank/DDBJ databases">
        <authorList>
            <consortium name="Genoscope - CEA"/>
            <person name="William W."/>
        </authorList>
    </citation>
    <scope>NUCLEOTIDE SEQUENCE [LARGE SCALE GENOMIC DNA]</scope>
</reference>
<dbReference type="PANTHER" id="PTHR36981:SF1">
    <property type="entry name" value="P2X PURINORECEPTOR 7 INTRACELLULAR DOMAIN-CONTAINING PROTEIN"/>
    <property type="match status" value="1"/>
</dbReference>
<feature type="compositionally biased region" description="Acidic residues" evidence="1">
    <location>
        <begin position="23"/>
        <end position="33"/>
    </location>
</feature>
<dbReference type="PANTHER" id="PTHR36981">
    <property type="entry name" value="ZGC:195170"/>
    <property type="match status" value="1"/>
</dbReference>
<evidence type="ECO:0000259" key="2">
    <source>
        <dbReference type="Pfam" id="PF20478"/>
    </source>
</evidence>
<evidence type="ECO:0000256" key="1">
    <source>
        <dbReference type="SAM" id="MobiDB-lite"/>
    </source>
</evidence>
<protein>
    <recommendedName>
        <fullName evidence="2">P2X purinoreceptor 7 intracellular domain-containing protein</fullName>
    </recommendedName>
</protein>
<proteinExistence type="predicted"/>